<keyword evidence="1 2" id="KW-0732">Signal</keyword>
<dbReference type="Pfam" id="PF00932">
    <property type="entry name" value="LTD"/>
    <property type="match status" value="1"/>
</dbReference>
<evidence type="ECO:0000313" key="5">
    <source>
        <dbReference type="Proteomes" id="UP000239522"/>
    </source>
</evidence>
<dbReference type="InterPro" id="IPR001322">
    <property type="entry name" value="Lamin_tail_dom"/>
</dbReference>
<dbReference type="RefSeq" id="WP_104809878.1">
    <property type="nucleotide sequence ID" value="NZ_MQUA01000013.1"/>
</dbReference>
<dbReference type="Gene3D" id="2.60.40.1260">
    <property type="entry name" value="Lamin Tail domain"/>
    <property type="match status" value="1"/>
</dbReference>
<evidence type="ECO:0000256" key="1">
    <source>
        <dbReference type="ARBA" id="ARBA00022729"/>
    </source>
</evidence>
<feature type="chain" id="PRO_5015573105" description="LTD domain-containing protein" evidence="2">
    <location>
        <begin position="21"/>
        <end position="278"/>
    </location>
</feature>
<dbReference type="NCBIfam" id="TIGR04183">
    <property type="entry name" value="Por_Secre_tail"/>
    <property type="match status" value="1"/>
</dbReference>
<name>A0A2S7KYG2_9FLAO</name>
<evidence type="ECO:0000313" key="4">
    <source>
        <dbReference type="EMBL" id="PQB07667.1"/>
    </source>
</evidence>
<accession>A0A2S7KYG2</accession>
<gene>
    <name evidence="4" type="ORF">BST83_11250</name>
</gene>
<dbReference type="InterPro" id="IPR026444">
    <property type="entry name" value="Secre_tail"/>
</dbReference>
<dbReference type="InterPro" id="IPR036415">
    <property type="entry name" value="Lamin_tail_dom_sf"/>
</dbReference>
<proteinExistence type="predicted"/>
<evidence type="ECO:0000256" key="2">
    <source>
        <dbReference type="SAM" id="SignalP"/>
    </source>
</evidence>
<keyword evidence="5" id="KW-1185">Reference proteome</keyword>
<organism evidence="4 5">
    <name type="scientific">Polaribacter filamentus</name>
    <dbReference type="NCBI Taxonomy" id="53483"/>
    <lineage>
        <taxon>Bacteria</taxon>
        <taxon>Pseudomonadati</taxon>
        <taxon>Bacteroidota</taxon>
        <taxon>Flavobacteriia</taxon>
        <taxon>Flavobacteriales</taxon>
        <taxon>Flavobacteriaceae</taxon>
    </lineage>
</organism>
<dbReference type="SUPFAM" id="SSF74853">
    <property type="entry name" value="Lamin A/C globular tail domain"/>
    <property type="match status" value="1"/>
</dbReference>
<comment type="caution">
    <text evidence="4">The sequence shown here is derived from an EMBL/GenBank/DDBJ whole genome shotgun (WGS) entry which is preliminary data.</text>
</comment>
<evidence type="ECO:0000259" key="3">
    <source>
        <dbReference type="PROSITE" id="PS51841"/>
    </source>
</evidence>
<dbReference type="AlphaFoldDB" id="A0A2S7KYG2"/>
<dbReference type="Proteomes" id="UP000239522">
    <property type="component" value="Unassembled WGS sequence"/>
</dbReference>
<sequence length="278" mass="28758">MKKFYFLLLAIALFSSTMSAQLIINEVLFDPAPDITGDANGDGTRSASNDEFIELVNSGATALDISGYTIEDSYTATIIRHVVPGNTVLPAGGVYLVFGGGTPTASGTGAGSFGVSTVVVASSGTLGFSNSLEVIIVRDASGTAIATLDASTLSVSTGAKVSVTRSPDITGEFILHPTVNGVAFSPGLKIDGSSVLNIKEDVFAVFAMYPNPVINGELTIISASNGLKKVELFDTSGRSVLQTNLTSNVLNVEAVKSGIYFLKVSQDNNTSTSKVLIK</sequence>
<reference evidence="4 5" key="1">
    <citation type="submission" date="2016-11" db="EMBL/GenBank/DDBJ databases">
        <title>Trade-off between light-utilization and light-protection in marine flavobacteria.</title>
        <authorList>
            <person name="Kumagai Y."/>
        </authorList>
    </citation>
    <scope>NUCLEOTIDE SEQUENCE [LARGE SCALE GENOMIC DNA]</scope>
    <source>
        <strain evidence="4 5">ATCC 700397</strain>
    </source>
</reference>
<feature type="signal peptide" evidence="2">
    <location>
        <begin position="1"/>
        <end position="20"/>
    </location>
</feature>
<dbReference type="OrthoDB" id="1377350at2"/>
<protein>
    <recommendedName>
        <fullName evidence="3">LTD domain-containing protein</fullName>
    </recommendedName>
</protein>
<feature type="domain" description="LTD" evidence="3">
    <location>
        <begin position="16"/>
        <end position="152"/>
    </location>
</feature>
<dbReference type="PROSITE" id="PS51841">
    <property type="entry name" value="LTD"/>
    <property type="match status" value="1"/>
</dbReference>
<dbReference type="Pfam" id="PF18962">
    <property type="entry name" value="Por_Secre_tail"/>
    <property type="match status" value="1"/>
</dbReference>
<dbReference type="EMBL" id="MQUA01000013">
    <property type="protein sequence ID" value="PQB07667.1"/>
    <property type="molecule type" value="Genomic_DNA"/>
</dbReference>